<dbReference type="Gene3D" id="3.30.30.30">
    <property type="match status" value="1"/>
</dbReference>
<dbReference type="Gene3D" id="2.60.34.10">
    <property type="entry name" value="Substrate Binding Domain Of DNAk, Chain A, domain 1"/>
    <property type="match status" value="1"/>
</dbReference>
<keyword evidence="3 4" id="KW-0067">ATP-binding</keyword>
<dbReference type="Gene3D" id="3.90.640.10">
    <property type="entry name" value="Actin, Chain A, domain 4"/>
    <property type="match status" value="1"/>
</dbReference>
<reference evidence="6" key="1">
    <citation type="submission" date="2022-12" db="EMBL/GenBank/DDBJ databases">
        <title>Draft genome assemblies for two species of Escallonia (Escalloniales).</title>
        <authorList>
            <person name="Chanderbali A."/>
            <person name="Dervinis C."/>
            <person name="Anghel I."/>
            <person name="Soltis D."/>
            <person name="Soltis P."/>
            <person name="Zapata F."/>
        </authorList>
    </citation>
    <scope>NUCLEOTIDE SEQUENCE</scope>
    <source>
        <strain evidence="6">UCBG92.1500</strain>
        <tissue evidence="6">Leaf</tissue>
    </source>
</reference>
<evidence type="ECO:0000256" key="5">
    <source>
        <dbReference type="SAM" id="MobiDB-lite"/>
    </source>
</evidence>
<dbReference type="GO" id="GO:0140662">
    <property type="term" value="F:ATP-dependent protein folding chaperone"/>
    <property type="evidence" value="ECO:0007669"/>
    <property type="project" value="InterPro"/>
</dbReference>
<evidence type="ECO:0000313" key="7">
    <source>
        <dbReference type="Proteomes" id="UP001187471"/>
    </source>
</evidence>
<name>A0AA88RZ43_9ASTE</name>
<keyword evidence="2 4" id="KW-0547">Nucleotide-binding</keyword>
<dbReference type="SUPFAM" id="SSF100920">
    <property type="entry name" value="Heat shock protein 70kD (HSP70), peptide-binding domain"/>
    <property type="match status" value="1"/>
</dbReference>
<evidence type="ECO:0000313" key="6">
    <source>
        <dbReference type="EMBL" id="KAK2988826.1"/>
    </source>
</evidence>
<dbReference type="PANTHER" id="PTHR19375">
    <property type="entry name" value="HEAT SHOCK PROTEIN 70KDA"/>
    <property type="match status" value="1"/>
</dbReference>
<dbReference type="FunFam" id="2.60.34.10:FF:000012">
    <property type="entry name" value="Heat shock 70 kDa protein"/>
    <property type="match status" value="1"/>
</dbReference>
<keyword evidence="7" id="KW-1185">Reference proteome</keyword>
<dbReference type="PRINTS" id="PR00301">
    <property type="entry name" value="HEATSHOCK70"/>
</dbReference>
<gene>
    <name evidence="6" type="ORF">RJ640_022537</name>
</gene>
<dbReference type="InterPro" id="IPR043129">
    <property type="entry name" value="ATPase_NBD"/>
</dbReference>
<feature type="region of interest" description="Disordered" evidence="5">
    <location>
        <begin position="1"/>
        <end position="42"/>
    </location>
</feature>
<sequence length="634" mass="71075">EDDGSHSTEENEEPQEQQYNIARNRPRREIRPPQNPKMTGEGEGLTIGIDLGTTYSCVAVWLHGRVEIIANDQGHKTTPSYVALTDTQRLIGDAAKNQQVRNSANTVFDAKRMIGRRFSDQSIQSDMKLWPFKVVLGANDKPMILVNYKGEEKQLTAEEISSMVLNKMLITVPAYFNDSQRQATKDAGVIAGLNVLRIINEPTAAAIAYGFLIEGTNVGAKNVLIFDLGAGSCDVSLLTMKWGEFEVRATAGDTHLGGEDFDNRMVNHFVQEFKRKYNKDISGNPRALWKLRIGCERTKRTLSSALETHIHVDCLVDGIDFSARFTCARFEEINMDLFRYCIGHVECCLEDAKMDKGSVDEIVLVGGSTRIPKVQQLLQDFFHGKELCRSINPDEAVAYGAALQAAILDGKVEDKNFKDVIPLSLGWENEGGFMTVVVPRNTAIPTKIEAWMTTVRDNQPNIFIQVYQGGRSLSEDNILLGKYALSGIQPNPRGVPQIRVCFDIDANGILTVSAEDKAAGHTNKITVSNGGGRLSTEEIEKIIEEAEKYNEAEKHKQKVARELLELYAYTMKERLEADKISHKFSAADKKMIEDTIQWLDSNQLAELDQIEYKMEELWRIENPSECRRIEKSSK</sequence>
<accession>A0AA88RZ43</accession>
<evidence type="ECO:0000256" key="3">
    <source>
        <dbReference type="ARBA" id="ARBA00022840"/>
    </source>
</evidence>
<dbReference type="Gene3D" id="3.30.420.40">
    <property type="match status" value="2"/>
</dbReference>
<dbReference type="Pfam" id="PF00012">
    <property type="entry name" value="HSP70"/>
    <property type="match status" value="1"/>
</dbReference>
<proteinExistence type="inferred from homology"/>
<dbReference type="PROSITE" id="PS00297">
    <property type="entry name" value="HSP70_1"/>
    <property type="match status" value="1"/>
</dbReference>
<feature type="non-terminal residue" evidence="6">
    <location>
        <position position="1"/>
    </location>
</feature>
<dbReference type="InterPro" id="IPR013126">
    <property type="entry name" value="Hsp_70_fam"/>
</dbReference>
<organism evidence="6 7">
    <name type="scientific">Escallonia rubra</name>
    <dbReference type="NCBI Taxonomy" id="112253"/>
    <lineage>
        <taxon>Eukaryota</taxon>
        <taxon>Viridiplantae</taxon>
        <taxon>Streptophyta</taxon>
        <taxon>Embryophyta</taxon>
        <taxon>Tracheophyta</taxon>
        <taxon>Spermatophyta</taxon>
        <taxon>Magnoliopsida</taxon>
        <taxon>eudicotyledons</taxon>
        <taxon>Gunneridae</taxon>
        <taxon>Pentapetalae</taxon>
        <taxon>asterids</taxon>
        <taxon>campanulids</taxon>
        <taxon>Escalloniales</taxon>
        <taxon>Escalloniaceae</taxon>
        <taxon>Escallonia</taxon>
    </lineage>
</organism>
<dbReference type="Proteomes" id="UP001187471">
    <property type="component" value="Unassembled WGS sequence"/>
</dbReference>
<dbReference type="InterPro" id="IPR029048">
    <property type="entry name" value="HSP70_C_sf"/>
</dbReference>
<dbReference type="SUPFAM" id="SSF53067">
    <property type="entry name" value="Actin-like ATPase domain"/>
    <property type="match status" value="2"/>
</dbReference>
<dbReference type="FunFam" id="3.30.30.30:FF:000019">
    <property type="entry name" value="Heat shock 70 kDa protein"/>
    <property type="match status" value="1"/>
</dbReference>
<dbReference type="EMBL" id="JAVXUO010000822">
    <property type="protein sequence ID" value="KAK2988826.1"/>
    <property type="molecule type" value="Genomic_DNA"/>
</dbReference>
<evidence type="ECO:0000256" key="1">
    <source>
        <dbReference type="ARBA" id="ARBA00007381"/>
    </source>
</evidence>
<dbReference type="FunFam" id="3.90.640.10:FF:000002">
    <property type="entry name" value="Heat shock 70 kDa"/>
    <property type="match status" value="1"/>
</dbReference>
<dbReference type="PROSITE" id="PS01036">
    <property type="entry name" value="HSP70_3"/>
    <property type="match status" value="1"/>
</dbReference>
<comment type="caution">
    <text evidence="6">The sequence shown here is derived from an EMBL/GenBank/DDBJ whole genome shotgun (WGS) entry which is preliminary data.</text>
</comment>
<protein>
    <submittedName>
        <fullName evidence="6">Uncharacterized protein</fullName>
    </submittedName>
</protein>
<dbReference type="InterPro" id="IPR018181">
    <property type="entry name" value="Heat_shock_70_CS"/>
</dbReference>
<dbReference type="GO" id="GO:0005524">
    <property type="term" value="F:ATP binding"/>
    <property type="evidence" value="ECO:0007669"/>
    <property type="project" value="UniProtKB-KW"/>
</dbReference>
<dbReference type="InterPro" id="IPR029047">
    <property type="entry name" value="HSP70_peptide-bd_sf"/>
</dbReference>
<dbReference type="AlphaFoldDB" id="A0AA88RZ43"/>
<evidence type="ECO:0000256" key="4">
    <source>
        <dbReference type="RuleBase" id="RU003322"/>
    </source>
</evidence>
<dbReference type="Gene3D" id="1.20.1270.10">
    <property type="match status" value="1"/>
</dbReference>
<evidence type="ECO:0000256" key="2">
    <source>
        <dbReference type="ARBA" id="ARBA00022741"/>
    </source>
</evidence>
<dbReference type="SUPFAM" id="SSF100934">
    <property type="entry name" value="Heat shock protein 70kD (HSP70), C-terminal subdomain"/>
    <property type="match status" value="1"/>
</dbReference>
<comment type="similarity">
    <text evidence="1 4">Belongs to the heat shock protein 70 family.</text>
</comment>